<dbReference type="Gramene" id="mRNA:HanXRQr2_Chr14g0652581">
    <property type="protein sequence ID" value="mRNA:HanXRQr2_Chr14g0652581"/>
    <property type="gene ID" value="HanXRQr2_Chr14g0652581"/>
</dbReference>
<evidence type="ECO:0000313" key="3">
    <source>
        <dbReference type="Proteomes" id="UP000215914"/>
    </source>
</evidence>
<organism evidence="2 3">
    <name type="scientific">Helianthus annuus</name>
    <name type="common">Common sunflower</name>
    <dbReference type="NCBI Taxonomy" id="4232"/>
    <lineage>
        <taxon>Eukaryota</taxon>
        <taxon>Viridiplantae</taxon>
        <taxon>Streptophyta</taxon>
        <taxon>Embryophyta</taxon>
        <taxon>Tracheophyta</taxon>
        <taxon>Spermatophyta</taxon>
        <taxon>Magnoliopsida</taxon>
        <taxon>eudicotyledons</taxon>
        <taxon>Gunneridae</taxon>
        <taxon>Pentapetalae</taxon>
        <taxon>asterids</taxon>
        <taxon>campanulids</taxon>
        <taxon>Asterales</taxon>
        <taxon>Asteraceae</taxon>
        <taxon>Asteroideae</taxon>
        <taxon>Heliantheae alliance</taxon>
        <taxon>Heliantheae</taxon>
        <taxon>Helianthus</taxon>
    </lineage>
</organism>
<reference evidence="1" key="3">
    <citation type="submission" date="2020-06" db="EMBL/GenBank/DDBJ databases">
        <title>Helianthus annuus Genome sequencing and assembly Release 2.</title>
        <authorList>
            <person name="Gouzy J."/>
            <person name="Langlade N."/>
            <person name="Munos S."/>
        </authorList>
    </citation>
    <scope>NUCLEOTIDE SEQUENCE</scope>
    <source>
        <tissue evidence="1">Leaves</tissue>
    </source>
</reference>
<evidence type="ECO:0000313" key="1">
    <source>
        <dbReference type="EMBL" id="KAF5769815.1"/>
    </source>
</evidence>
<evidence type="ECO:0000313" key="2">
    <source>
        <dbReference type="EMBL" id="OTF98709.1"/>
    </source>
</evidence>
<name>A0A251SIQ0_HELAN</name>
<dbReference type="Proteomes" id="UP000215914">
    <property type="component" value="Chromosome 14"/>
</dbReference>
<dbReference type="AlphaFoldDB" id="A0A251SIQ0"/>
<reference evidence="1 3" key="1">
    <citation type="journal article" date="2017" name="Nature">
        <title>The sunflower genome provides insights into oil metabolism, flowering and Asterid evolution.</title>
        <authorList>
            <person name="Badouin H."/>
            <person name="Gouzy J."/>
            <person name="Grassa C.J."/>
            <person name="Murat F."/>
            <person name="Staton S.E."/>
            <person name="Cottret L."/>
            <person name="Lelandais-Briere C."/>
            <person name="Owens G.L."/>
            <person name="Carrere S."/>
            <person name="Mayjonade B."/>
            <person name="Legrand L."/>
            <person name="Gill N."/>
            <person name="Kane N.C."/>
            <person name="Bowers J.E."/>
            <person name="Hubner S."/>
            <person name="Bellec A."/>
            <person name="Berard A."/>
            <person name="Berges H."/>
            <person name="Blanchet N."/>
            <person name="Boniface M.C."/>
            <person name="Brunel D."/>
            <person name="Catrice O."/>
            <person name="Chaidir N."/>
            <person name="Claudel C."/>
            <person name="Donnadieu C."/>
            <person name="Faraut T."/>
            <person name="Fievet G."/>
            <person name="Helmstetter N."/>
            <person name="King M."/>
            <person name="Knapp S.J."/>
            <person name="Lai Z."/>
            <person name="Le Paslier M.C."/>
            <person name="Lippi Y."/>
            <person name="Lorenzon L."/>
            <person name="Mandel J.R."/>
            <person name="Marage G."/>
            <person name="Marchand G."/>
            <person name="Marquand E."/>
            <person name="Bret-Mestries E."/>
            <person name="Morien E."/>
            <person name="Nambeesan S."/>
            <person name="Nguyen T."/>
            <person name="Pegot-Espagnet P."/>
            <person name="Pouilly N."/>
            <person name="Raftis F."/>
            <person name="Sallet E."/>
            <person name="Schiex T."/>
            <person name="Thomas J."/>
            <person name="Vandecasteele C."/>
            <person name="Vares D."/>
            <person name="Vear F."/>
            <person name="Vautrin S."/>
            <person name="Crespi M."/>
            <person name="Mangin B."/>
            <person name="Burke J.M."/>
            <person name="Salse J."/>
            <person name="Munos S."/>
            <person name="Vincourt P."/>
            <person name="Rieseberg L.H."/>
            <person name="Langlade N.B."/>
        </authorList>
    </citation>
    <scope>NUCLEOTIDE SEQUENCE [LARGE SCALE GENOMIC DNA]</scope>
    <source>
        <strain evidence="3">cv. SF193</strain>
        <tissue evidence="1">Leaves</tissue>
    </source>
</reference>
<reference evidence="2" key="2">
    <citation type="submission" date="2017-02" db="EMBL/GenBank/DDBJ databases">
        <title>Sunflower complete genome.</title>
        <authorList>
            <person name="Langlade N."/>
            <person name="Munos S."/>
        </authorList>
    </citation>
    <scope>NUCLEOTIDE SEQUENCE [LARGE SCALE GENOMIC DNA]</scope>
    <source>
        <tissue evidence="2">Leaves</tissue>
    </source>
</reference>
<gene>
    <name evidence="2" type="ORF">HannXRQ_Chr14g0448591</name>
    <name evidence="1" type="ORF">HanXRQr2_Chr14g0652581</name>
</gene>
<accession>A0A251SIQ0</accession>
<protein>
    <submittedName>
        <fullName evidence="2">Uncharacterized protein</fullName>
    </submittedName>
</protein>
<dbReference type="EMBL" id="CM007903">
    <property type="protein sequence ID" value="OTF98709.1"/>
    <property type="molecule type" value="Genomic_DNA"/>
</dbReference>
<dbReference type="EMBL" id="MNCJ02000329">
    <property type="protein sequence ID" value="KAF5769815.1"/>
    <property type="molecule type" value="Genomic_DNA"/>
</dbReference>
<proteinExistence type="predicted"/>
<keyword evidence="3" id="KW-1185">Reference proteome</keyword>
<dbReference type="InParanoid" id="A0A251SIQ0"/>
<sequence length="53" mass="6396">MIKSFFKIKRSSSLSVHNNLAYIAFQAKRPYTYHFLWRVSSFNDKQRMAHEKS</sequence>